<name>R7TUX0_CAPTE</name>
<dbReference type="AlphaFoldDB" id="R7TUX0"/>
<dbReference type="PANTHER" id="PTHR46989:SF3">
    <property type="entry name" value="USPA DOMAIN-CONTAINING PROTEIN"/>
    <property type="match status" value="1"/>
</dbReference>
<sequence length="147" mass="16746">MASGGDRVILAVDASKYSQNALKWYLEHMHKPNNKVYLVSCLEFPSMPSRDTWEAQTKAGREKGQELIEQFGPQLKERKIDFEVVMDYEKPGEYICHVAQDKNATCIVMGTRGMGKLRRTIIGSVSNYVLNHAHCPVLVCRHPKDEH</sequence>
<organism evidence="2">
    <name type="scientific">Capitella teleta</name>
    <name type="common">Polychaete worm</name>
    <dbReference type="NCBI Taxonomy" id="283909"/>
    <lineage>
        <taxon>Eukaryota</taxon>
        <taxon>Metazoa</taxon>
        <taxon>Spiralia</taxon>
        <taxon>Lophotrochozoa</taxon>
        <taxon>Annelida</taxon>
        <taxon>Polychaeta</taxon>
        <taxon>Sedentaria</taxon>
        <taxon>Scolecida</taxon>
        <taxon>Capitellidae</taxon>
        <taxon>Capitella</taxon>
    </lineage>
</organism>
<dbReference type="EMBL" id="KB308480">
    <property type="protein sequence ID" value="ELT97708.1"/>
    <property type="molecule type" value="Genomic_DNA"/>
</dbReference>
<accession>R7TUX0</accession>
<keyword evidence="4" id="KW-1185">Reference proteome</keyword>
<dbReference type="CDD" id="cd23659">
    <property type="entry name" value="USP_At3g01520-like"/>
    <property type="match status" value="1"/>
</dbReference>
<dbReference type="InterPro" id="IPR014729">
    <property type="entry name" value="Rossmann-like_a/b/a_fold"/>
</dbReference>
<dbReference type="PANTHER" id="PTHR46989">
    <property type="entry name" value="USP DOMAIN-CONTAINING PROTEIN"/>
    <property type="match status" value="1"/>
</dbReference>
<evidence type="ECO:0000313" key="3">
    <source>
        <dbReference type="EnsemblMetazoa" id="CapteP20968"/>
    </source>
</evidence>
<reference evidence="4" key="1">
    <citation type="submission" date="2012-12" db="EMBL/GenBank/DDBJ databases">
        <authorList>
            <person name="Hellsten U."/>
            <person name="Grimwood J."/>
            <person name="Chapman J.A."/>
            <person name="Shapiro H."/>
            <person name="Aerts A."/>
            <person name="Otillar R.P."/>
            <person name="Terry A.Y."/>
            <person name="Boore J.L."/>
            <person name="Simakov O."/>
            <person name="Marletaz F."/>
            <person name="Cho S.-J."/>
            <person name="Edsinger-Gonzales E."/>
            <person name="Havlak P."/>
            <person name="Kuo D.-H."/>
            <person name="Larsson T."/>
            <person name="Lv J."/>
            <person name="Arendt D."/>
            <person name="Savage R."/>
            <person name="Osoegawa K."/>
            <person name="de Jong P."/>
            <person name="Lindberg D.R."/>
            <person name="Seaver E.C."/>
            <person name="Weisblat D.A."/>
            <person name="Putnam N.H."/>
            <person name="Grigoriev I.V."/>
            <person name="Rokhsar D.S."/>
        </authorList>
    </citation>
    <scope>NUCLEOTIDE SEQUENCE</scope>
    <source>
        <strain evidence="4">I ESC-2004</strain>
    </source>
</reference>
<dbReference type="Pfam" id="PF00582">
    <property type="entry name" value="Usp"/>
    <property type="match status" value="1"/>
</dbReference>
<dbReference type="OMA" id="GHAICKY"/>
<dbReference type="EMBL" id="AMQN01010751">
    <property type="status" value="NOT_ANNOTATED_CDS"/>
    <property type="molecule type" value="Genomic_DNA"/>
</dbReference>
<dbReference type="PRINTS" id="PR01438">
    <property type="entry name" value="UNVRSLSTRESS"/>
</dbReference>
<dbReference type="Gene3D" id="3.40.50.620">
    <property type="entry name" value="HUPs"/>
    <property type="match status" value="1"/>
</dbReference>
<dbReference type="SUPFAM" id="SSF52402">
    <property type="entry name" value="Adenine nucleotide alpha hydrolases-like"/>
    <property type="match status" value="1"/>
</dbReference>
<feature type="domain" description="UspA" evidence="1">
    <location>
        <begin position="6"/>
        <end position="141"/>
    </location>
</feature>
<dbReference type="InterPro" id="IPR006016">
    <property type="entry name" value="UspA"/>
</dbReference>
<protein>
    <recommendedName>
        <fullName evidence="1">UspA domain-containing protein</fullName>
    </recommendedName>
</protein>
<dbReference type="InterPro" id="IPR006015">
    <property type="entry name" value="Universal_stress_UspA"/>
</dbReference>
<proteinExistence type="predicted"/>
<evidence type="ECO:0000313" key="2">
    <source>
        <dbReference type="EMBL" id="ELT97708.1"/>
    </source>
</evidence>
<evidence type="ECO:0000259" key="1">
    <source>
        <dbReference type="Pfam" id="PF00582"/>
    </source>
</evidence>
<dbReference type="OrthoDB" id="843225at2759"/>
<gene>
    <name evidence="2" type="ORF">CAPTEDRAFT_20968</name>
</gene>
<dbReference type="Proteomes" id="UP000014760">
    <property type="component" value="Unassembled WGS sequence"/>
</dbReference>
<evidence type="ECO:0000313" key="4">
    <source>
        <dbReference type="Proteomes" id="UP000014760"/>
    </source>
</evidence>
<dbReference type="HOGENOM" id="CLU_049301_9_2_1"/>
<reference evidence="3" key="3">
    <citation type="submission" date="2015-06" db="UniProtKB">
        <authorList>
            <consortium name="EnsemblMetazoa"/>
        </authorList>
    </citation>
    <scope>IDENTIFICATION</scope>
</reference>
<reference evidence="2 4" key="2">
    <citation type="journal article" date="2013" name="Nature">
        <title>Insights into bilaterian evolution from three spiralian genomes.</title>
        <authorList>
            <person name="Simakov O."/>
            <person name="Marletaz F."/>
            <person name="Cho S.J."/>
            <person name="Edsinger-Gonzales E."/>
            <person name="Havlak P."/>
            <person name="Hellsten U."/>
            <person name="Kuo D.H."/>
            <person name="Larsson T."/>
            <person name="Lv J."/>
            <person name="Arendt D."/>
            <person name="Savage R."/>
            <person name="Osoegawa K."/>
            <person name="de Jong P."/>
            <person name="Grimwood J."/>
            <person name="Chapman J.A."/>
            <person name="Shapiro H."/>
            <person name="Aerts A."/>
            <person name="Otillar R.P."/>
            <person name="Terry A.Y."/>
            <person name="Boore J.L."/>
            <person name="Grigoriev I.V."/>
            <person name="Lindberg D.R."/>
            <person name="Seaver E.C."/>
            <person name="Weisblat D.A."/>
            <person name="Putnam N.H."/>
            <person name="Rokhsar D.S."/>
        </authorList>
    </citation>
    <scope>NUCLEOTIDE SEQUENCE</scope>
    <source>
        <strain evidence="2 4">I ESC-2004</strain>
    </source>
</reference>
<dbReference type="EnsemblMetazoa" id="CapteT20968">
    <property type="protein sequence ID" value="CapteP20968"/>
    <property type="gene ID" value="CapteG20968"/>
</dbReference>